<proteinExistence type="predicted"/>
<dbReference type="RefSeq" id="XP_022508479.1">
    <property type="nucleotide sequence ID" value="XM_022659196.1"/>
</dbReference>
<organism evidence="1 2">
    <name type="scientific">Fonsecaea monophora</name>
    <dbReference type="NCBI Taxonomy" id="254056"/>
    <lineage>
        <taxon>Eukaryota</taxon>
        <taxon>Fungi</taxon>
        <taxon>Dikarya</taxon>
        <taxon>Ascomycota</taxon>
        <taxon>Pezizomycotina</taxon>
        <taxon>Eurotiomycetes</taxon>
        <taxon>Chaetothyriomycetidae</taxon>
        <taxon>Chaetothyriales</taxon>
        <taxon>Herpotrichiellaceae</taxon>
        <taxon>Fonsecaea</taxon>
    </lineage>
</organism>
<reference evidence="1 2" key="1">
    <citation type="submission" date="2016-03" db="EMBL/GenBank/DDBJ databases">
        <title>Draft genome sequence of the Fonsecaea monophora CBS 269.37.</title>
        <authorList>
            <person name="Bombassaro A."/>
            <person name="Vinicius W.A."/>
            <person name="De Hoog S."/>
            <person name="Sun J."/>
            <person name="Souza E.M."/>
            <person name="Raittz R.T."/>
            <person name="Costa F."/>
            <person name="Leao A.C."/>
            <person name="Tadra-Sfeir M.Z."/>
            <person name="Baura V."/>
            <person name="Balsanelli E."/>
            <person name="Pedrosa F.O."/>
            <person name="Moreno L.F."/>
            <person name="Steffens M.B."/>
            <person name="Xi L."/>
            <person name="Bocca A.L."/>
            <person name="Felipe M.S."/>
            <person name="Teixeira M."/>
            <person name="Telles Filho F.Q."/>
            <person name="Azevedo C.M."/>
            <person name="Gomes R."/>
            <person name="Vicente V.A."/>
        </authorList>
    </citation>
    <scope>NUCLEOTIDE SEQUENCE [LARGE SCALE GENOMIC DNA]</scope>
    <source>
        <strain evidence="1 2">CBS 269.37</strain>
    </source>
</reference>
<dbReference type="Proteomes" id="UP000077002">
    <property type="component" value="Unassembled WGS sequence"/>
</dbReference>
<evidence type="ECO:0000313" key="1">
    <source>
        <dbReference type="EMBL" id="OAG36527.1"/>
    </source>
</evidence>
<gene>
    <name evidence="1" type="ORF">AYO21_09258</name>
</gene>
<sequence length="176" mass="19690">MLHNFLHDRFEGLLRRLGHRTAMCKPFSAELLHFFQEDMLGLVKVDEEQRQLAPCFARSVSVDVDRFMVNWSKAAQPPKCEGLAFLASKAANAANDKPLGRDSAGRETRPWSLKAARSCARVSVVSEDLKVTPDVLCDRRIRYVNRSSSSSSPPSLDGLRSMLYVYPYASPTQSNA</sequence>
<evidence type="ECO:0000313" key="2">
    <source>
        <dbReference type="Proteomes" id="UP000077002"/>
    </source>
</evidence>
<dbReference type="EMBL" id="LVKK01000089">
    <property type="protein sequence ID" value="OAG36527.1"/>
    <property type="molecule type" value="Genomic_DNA"/>
</dbReference>
<comment type="caution">
    <text evidence="1">The sequence shown here is derived from an EMBL/GenBank/DDBJ whole genome shotgun (WGS) entry which is preliminary data.</text>
</comment>
<accession>A0A177EWU7</accession>
<keyword evidence="2" id="KW-1185">Reference proteome</keyword>
<name>A0A177EWU7_9EURO</name>
<dbReference type="AlphaFoldDB" id="A0A177EWU7"/>
<protein>
    <submittedName>
        <fullName evidence="1">Uncharacterized protein</fullName>
    </submittedName>
</protein>
<dbReference type="GeneID" id="34604396"/>